<dbReference type="EMBL" id="MBQD01000011">
    <property type="protein sequence ID" value="OCL36407.1"/>
    <property type="molecule type" value="Genomic_DNA"/>
</dbReference>
<sequence length="76" mass="8460">MAESTTENLFREFYGASTFIEKRDIPKKFGFRSKRKGSTDDEVDAASRAQQVVAWQTLTPEALAFQHCLSAQGDGS</sequence>
<protein>
    <submittedName>
        <fullName evidence="1">Uncharacterized protein</fullName>
    </submittedName>
</protein>
<comment type="caution">
    <text evidence="1">The sequence shown here is derived from an EMBL/GenBank/DDBJ whole genome shotgun (WGS) entry which is preliminary data.</text>
</comment>
<dbReference type="Proteomes" id="UP000093501">
    <property type="component" value="Unassembled WGS sequence"/>
</dbReference>
<accession>A0A1C0AQ29</accession>
<organism evidence="1 2">
    <name type="scientific">Tessaracoccus lapidicaptus</name>
    <dbReference type="NCBI Taxonomy" id="1427523"/>
    <lineage>
        <taxon>Bacteria</taxon>
        <taxon>Bacillati</taxon>
        <taxon>Actinomycetota</taxon>
        <taxon>Actinomycetes</taxon>
        <taxon>Propionibacteriales</taxon>
        <taxon>Propionibacteriaceae</taxon>
        <taxon>Tessaracoccus</taxon>
    </lineage>
</organism>
<keyword evidence="2" id="KW-1185">Reference proteome</keyword>
<evidence type="ECO:0000313" key="1">
    <source>
        <dbReference type="EMBL" id="OCL36407.1"/>
    </source>
</evidence>
<proteinExistence type="predicted"/>
<dbReference type="AlphaFoldDB" id="A0A1C0AQ29"/>
<dbReference type="RefSeq" id="WP_068750623.1">
    <property type="nucleotide sequence ID" value="NZ_LR214441.1"/>
</dbReference>
<evidence type="ECO:0000313" key="2">
    <source>
        <dbReference type="Proteomes" id="UP000093501"/>
    </source>
</evidence>
<name>A0A1C0AQ29_9ACTN</name>
<gene>
    <name evidence="1" type="ORF">BCR15_00605</name>
</gene>
<reference evidence="2" key="1">
    <citation type="submission" date="2016-07" db="EMBL/GenBank/DDBJ databases">
        <authorList>
            <person name="Florea S."/>
            <person name="Webb J.S."/>
            <person name="Jaromczyk J."/>
            <person name="Schardl C.L."/>
        </authorList>
    </citation>
    <scope>NUCLEOTIDE SEQUENCE [LARGE SCALE GENOMIC DNA]</scope>
    <source>
        <strain evidence="2">IPBSL-7</strain>
    </source>
</reference>